<organism evidence="2">
    <name type="scientific">Escherichia coli</name>
    <dbReference type="NCBI Taxonomy" id="562"/>
    <lineage>
        <taxon>Bacteria</taxon>
        <taxon>Pseudomonadati</taxon>
        <taxon>Pseudomonadota</taxon>
        <taxon>Gammaproteobacteria</taxon>
        <taxon>Enterobacterales</taxon>
        <taxon>Enterobacteriaceae</taxon>
        <taxon>Escherichia</taxon>
    </lineage>
</organism>
<gene>
    <name evidence="2" type="ORF">D9F05_18240</name>
</gene>
<dbReference type="Gene3D" id="1.10.150.690">
    <property type="entry name" value="DUF2063"/>
    <property type="match status" value="1"/>
</dbReference>
<dbReference type="Pfam" id="PF09836">
    <property type="entry name" value="DUF2063"/>
    <property type="match status" value="1"/>
</dbReference>
<name>A0A3L0W2J4_ECOLX</name>
<dbReference type="EMBL" id="RNRV01000039">
    <property type="protein sequence ID" value="MHO06272.1"/>
    <property type="molecule type" value="Genomic_DNA"/>
</dbReference>
<accession>A0A3L0W2J4</accession>
<comment type="caution">
    <text evidence="2">The sequence shown here is derived from an EMBL/GenBank/DDBJ whole genome shotgun (WGS) entry which is preliminary data.</text>
</comment>
<dbReference type="AlphaFoldDB" id="A0A3L0W2J4"/>
<evidence type="ECO:0000259" key="1">
    <source>
        <dbReference type="Pfam" id="PF09836"/>
    </source>
</evidence>
<proteinExistence type="predicted"/>
<protein>
    <submittedName>
        <fullName evidence="2">DUF2063 domain-containing protein</fullName>
    </submittedName>
</protein>
<sequence length="250" mass="27545">MVELKQLQRHFADGLLGEPAAIAPHISSRLFPAESVLQVYRNHFILSLGEVLASSYPAVKAMVGDEFFVAAARGFVLDEPLQEGSVMHYGAGFGQWLARLPTTAELPWLEALAQFEWQLERASLLPLESRCWPAERLAGLSPPQWERLRLLPATDLLLVASDYPVLALWQMALHGGEAVGDLCAPVWLVLKKQLDYRVTPLPLEAGEWALLQGCLEGRPLATLLATDPVASDHLTRLVMLGLLVDVEVMP</sequence>
<dbReference type="InterPro" id="IPR018640">
    <property type="entry name" value="DUF2063"/>
</dbReference>
<feature type="domain" description="Putative DNA-binding" evidence="1">
    <location>
        <begin position="6"/>
        <end position="97"/>
    </location>
</feature>
<evidence type="ECO:0000313" key="2">
    <source>
        <dbReference type="EMBL" id="MHO06272.1"/>
    </source>
</evidence>
<reference evidence="2" key="1">
    <citation type="submission" date="2018-10" db="EMBL/GenBank/DDBJ databases">
        <authorList>
            <consortium name="NARMS: The National Antimicrobial Resistance Monitoring System"/>
        </authorList>
    </citation>
    <scope>NUCLEOTIDE SEQUENCE [LARGE SCALE GENOMIC DNA]</scope>
    <source>
        <strain evidence="2">CVM N17EC0388</strain>
    </source>
</reference>
<dbReference type="InterPro" id="IPR044922">
    <property type="entry name" value="DUF2063_N_sf"/>
</dbReference>